<keyword evidence="12 17" id="KW-0560">Oxidoreductase</keyword>
<keyword evidence="18" id="KW-0472">Membrane</keyword>
<evidence type="ECO:0000256" key="8">
    <source>
        <dbReference type="ARBA" id="ARBA00022741"/>
    </source>
</evidence>
<dbReference type="GO" id="GO:0005524">
    <property type="term" value="F:ATP binding"/>
    <property type="evidence" value="ECO:0007669"/>
    <property type="project" value="UniProtKB-UniRule"/>
</dbReference>
<keyword evidence="10 17" id="KW-0067">ATP-binding</keyword>
<dbReference type="GO" id="GO:0005737">
    <property type="term" value="C:cytoplasm"/>
    <property type="evidence" value="ECO:0007669"/>
    <property type="project" value="UniProtKB-UniRule"/>
</dbReference>
<dbReference type="Pfam" id="PF00696">
    <property type="entry name" value="AA_kinase"/>
    <property type="match status" value="1"/>
</dbReference>
<dbReference type="EC" id="1.2.1.41" evidence="17"/>
<dbReference type="SUPFAM" id="SSF53633">
    <property type="entry name" value="Carbamate kinase-like"/>
    <property type="match status" value="1"/>
</dbReference>
<evidence type="ECO:0000256" key="3">
    <source>
        <dbReference type="ARBA" id="ARBA00006300"/>
    </source>
</evidence>
<dbReference type="PRINTS" id="PR00474">
    <property type="entry name" value="GLU5KINASE"/>
</dbReference>
<evidence type="ECO:0000313" key="21">
    <source>
        <dbReference type="EMBL" id="KAG2592951.1"/>
    </source>
</evidence>
<dbReference type="InterPro" id="IPR016162">
    <property type="entry name" value="Ald_DH_N"/>
</dbReference>
<comment type="similarity">
    <text evidence="3 17">In the C-terminal section; belongs to the gamma-glutamyl phosphate reductase family.</text>
</comment>
<gene>
    <name evidence="21" type="ORF">PVAP13_5NG597428</name>
</gene>
<reference evidence="21" key="1">
    <citation type="submission" date="2020-05" db="EMBL/GenBank/DDBJ databases">
        <title>WGS assembly of Panicum virgatum.</title>
        <authorList>
            <person name="Lovell J.T."/>
            <person name="Jenkins J."/>
            <person name="Shu S."/>
            <person name="Juenger T.E."/>
            <person name="Schmutz J."/>
        </authorList>
    </citation>
    <scope>NUCLEOTIDE SEQUENCE</scope>
    <source>
        <strain evidence="21">AP13</strain>
    </source>
</reference>
<protein>
    <recommendedName>
        <fullName evidence="17">Delta-1-pyrroline-5-carboxylate synthase</fullName>
    </recommendedName>
    <domain>
        <recommendedName>
            <fullName evidence="17">Glutamate 5-kinase</fullName>
            <shortName evidence="17">GK</shortName>
            <ecNumber evidence="17">2.7.2.11</ecNumber>
        </recommendedName>
        <alternativeName>
            <fullName evidence="17">Gamma-glutamyl kinase</fullName>
        </alternativeName>
    </domain>
    <domain>
        <recommendedName>
            <fullName evidence="17">Gamma-glutamyl phosphate reductase</fullName>
            <shortName evidence="17">GPR</shortName>
            <ecNumber evidence="17">1.2.1.41</ecNumber>
        </recommendedName>
        <alternativeName>
            <fullName evidence="17">Glutamate-5-semialdehyde dehydrogenase</fullName>
        </alternativeName>
        <alternativeName>
            <fullName evidence="17">Glutamyl-gamma-semialdehyde dehydrogenase</fullName>
        </alternativeName>
    </domain>
</protein>
<evidence type="ECO:0000256" key="5">
    <source>
        <dbReference type="ARBA" id="ARBA00022605"/>
    </source>
</evidence>
<dbReference type="InterPro" id="IPR016163">
    <property type="entry name" value="Ald_DH_C"/>
</dbReference>
<dbReference type="SUPFAM" id="SSF53720">
    <property type="entry name" value="ALDH-like"/>
    <property type="match status" value="1"/>
</dbReference>
<dbReference type="InterPro" id="IPR005766">
    <property type="entry name" value="P5_carboxy_syn"/>
</dbReference>
<dbReference type="FunFam" id="3.40.309.10:FF:000015">
    <property type="entry name" value="Delta-1-pyrroline-5-carboxylate synthase"/>
    <property type="match status" value="1"/>
</dbReference>
<dbReference type="FunFam" id="3.40.605.10:FF:000062">
    <property type="entry name" value="Delta-1-pyrroline-5-carboxylate synthase"/>
    <property type="match status" value="1"/>
</dbReference>
<dbReference type="EC" id="2.7.2.11" evidence="17"/>
<dbReference type="NCBIfam" id="TIGR01027">
    <property type="entry name" value="proB"/>
    <property type="match status" value="1"/>
</dbReference>
<dbReference type="HAMAP" id="MF_00412">
    <property type="entry name" value="ProA"/>
    <property type="match status" value="1"/>
</dbReference>
<dbReference type="Gene3D" id="3.40.1160.10">
    <property type="entry name" value="Acetylglutamate kinase-like"/>
    <property type="match status" value="1"/>
</dbReference>
<dbReference type="EMBL" id="CM029046">
    <property type="protein sequence ID" value="KAG2592951.1"/>
    <property type="molecule type" value="Genomic_DNA"/>
</dbReference>
<dbReference type="InterPro" id="IPR000965">
    <property type="entry name" value="GPR_dom"/>
</dbReference>
<comment type="caution">
    <text evidence="21">The sequence shown here is derived from an EMBL/GenBank/DDBJ whole genome shotgun (WGS) entry which is preliminary data.</text>
</comment>
<dbReference type="NCBIfam" id="TIGR01092">
    <property type="entry name" value="P5CS"/>
    <property type="match status" value="1"/>
</dbReference>
<evidence type="ECO:0000256" key="2">
    <source>
        <dbReference type="ARBA" id="ARBA00005185"/>
    </source>
</evidence>
<proteinExistence type="inferred from homology"/>
<keyword evidence="6 17" id="KW-0641">Proline biosynthesis</keyword>
<dbReference type="GO" id="GO:0004350">
    <property type="term" value="F:glutamate-5-semialdehyde dehydrogenase activity"/>
    <property type="evidence" value="ECO:0007669"/>
    <property type="project" value="UniProtKB-UniRule"/>
</dbReference>
<dbReference type="PIRSF" id="PIRSF036429">
    <property type="entry name" value="P5C_syn"/>
    <property type="match status" value="1"/>
</dbReference>
<evidence type="ECO:0000256" key="11">
    <source>
        <dbReference type="ARBA" id="ARBA00022857"/>
    </source>
</evidence>
<dbReference type="PROSITE" id="PS01223">
    <property type="entry name" value="PROA"/>
    <property type="match status" value="1"/>
</dbReference>
<dbReference type="NCBIfam" id="NF001221">
    <property type="entry name" value="PRK00197.1"/>
    <property type="match status" value="1"/>
</dbReference>
<evidence type="ECO:0000256" key="14">
    <source>
        <dbReference type="ARBA" id="ARBA00049024"/>
    </source>
</evidence>
<keyword evidence="13" id="KW-0511">Multifunctional enzyme</keyword>
<sequence length="739" mass="80400">MGRGGIGGAAAMETADSTRAFVKDVKRIIIKVGTAVVTGQNGRLAMGRLGSLCEQVKQLNFQGYEVILVTSGAVGVGRQRLQYRKLIHSSFADLQNPQMDFDGKACAAVGQSGLMAIYDTLFSQLDVTSSQLLVTDRDFKDPNFGDQLRETVFALLDLKVIPLFNENDAISTRRQPYEDPSGIFWDNDSLAALLAAELSADILIMLSDVEGLYSGPPSDPQSKIIHTYVNEKHGKLISFGEKSCVGRGGMQAKVVAAANAASKGVPVVIASGFATDTIIKVLKGEKIGTLFHNEANSWECTKEATAREMAVAARDCSRCLQKLSSEERKKILLDIADALEANEDAIRRENEADVEAAQDAGYEKSLVARMTLKPGKITNLARSIRAIADMEDPISHTLKRTEVAKDLVFEKAYCPLGVLLIIFESRPDALVQIASLAIRSGNGLLLKGGKEAMRSNAILHKVITGAIPDSVGKKLIGLVTTKDEIADLLALDDVIDLVIPRGSKNLVSQIKATTKIPVLGHADGICHVYIDKSADMDMAKRIVLDAKVDYPAACNAMETLLVHKDLNKTEGLDDLLVELEKEGVVIYGGPVAHDKLNVPKVDSFRHEYSSMACTLEFVDDVHAAIDHINRYGSAHTDCIITTDEKAAEAFLQQVESAAVFHNASTRFCDGTRFGLGAEVGISTGRIHARGPVGVDGLLTTRWYALMIGIYDFIMISIFDWEIFLFPLVLVLYHHKRKRI</sequence>
<dbReference type="InterPro" id="IPR019797">
    <property type="entry name" value="Glutamate_5-kinase_CS"/>
</dbReference>
<accession>A0A8T0S2S7</accession>
<keyword evidence="18" id="KW-1133">Transmembrane helix</keyword>
<evidence type="ECO:0000256" key="17">
    <source>
        <dbReference type="PIRNR" id="PIRNR036429"/>
    </source>
</evidence>
<evidence type="ECO:0000256" key="4">
    <source>
        <dbReference type="ARBA" id="ARBA00009302"/>
    </source>
</evidence>
<dbReference type="GO" id="GO:0004349">
    <property type="term" value="F:glutamate 5-kinase activity"/>
    <property type="evidence" value="ECO:0007669"/>
    <property type="project" value="UniProtKB-UniRule"/>
</dbReference>
<evidence type="ECO:0000256" key="15">
    <source>
        <dbReference type="ARBA" id="ARBA00049141"/>
    </source>
</evidence>
<dbReference type="InterPro" id="IPR016161">
    <property type="entry name" value="Ald_DH/histidinol_DH"/>
</dbReference>
<keyword evidence="5 17" id="KW-0028">Amino-acid biosynthesis</keyword>
<dbReference type="NCBIfam" id="TIGR00407">
    <property type="entry name" value="proA"/>
    <property type="match status" value="1"/>
</dbReference>
<dbReference type="FunFam" id="3.40.1160.10:FF:000013">
    <property type="entry name" value="Delta-1-pyrroline-5-carboxylate synthase"/>
    <property type="match status" value="1"/>
</dbReference>
<dbReference type="AlphaFoldDB" id="A0A8T0S2S7"/>
<organism evidence="21 22">
    <name type="scientific">Panicum virgatum</name>
    <name type="common">Blackwell switchgrass</name>
    <dbReference type="NCBI Taxonomy" id="38727"/>
    <lineage>
        <taxon>Eukaryota</taxon>
        <taxon>Viridiplantae</taxon>
        <taxon>Streptophyta</taxon>
        <taxon>Embryophyta</taxon>
        <taxon>Tracheophyta</taxon>
        <taxon>Spermatophyta</taxon>
        <taxon>Magnoliopsida</taxon>
        <taxon>Liliopsida</taxon>
        <taxon>Poales</taxon>
        <taxon>Poaceae</taxon>
        <taxon>PACMAD clade</taxon>
        <taxon>Panicoideae</taxon>
        <taxon>Panicodae</taxon>
        <taxon>Paniceae</taxon>
        <taxon>Panicinae</taxon>
        <taxon>Panicum</taxon>
        <taxon>Panicum sect. Hiantes</taxon>
    </lineage>
</organism>
<feature type="domain" description="Aspartate/glutamate/uridylate kinase" evidence="20">
    <location>
        <begin position="26"/>
        <end position="271"/>
    </location>
</feature>
<dbReference type="HAMAP" id="MF_00456">
    <property type="entry name" value="ProB"/>
    <property type="match status" value="1"/>
</dbReference>
<evidence type="ECO:0000256" key="18">
    <source>
        <dbReference type="SAM" id="Phobius"/>
    </source>
</evidence>
<evidence type="ECO:0000256" key="1">
    <source>
        <dbReference type="ARBA" id="ARBA00004985"/>
    </source>
</evidence>
<comment type="catalytic activity">
    <reaction evidence="15 17">
        <text>L-glutamate + ATP = L-glutamyl 5-phosphate + ADP</text>
        <dbReference type="Rhea" id="RHEA:14877"/>
        <dbReference type="ChEBI" id="CHEBI:29985"/>
        <dbReference type="ChEBI" id="CHEBI:30616"/>
        <dbReference type="ChEBI" id="CHEBI:58274"/>
        <dbReference type="ChEBI" id="CHEBI:456216"/>
        <dbReference type="EC" id="2.7.2.11"/>
    </reaction>
</comment>
<evidence type="ECO:0000256" key="16">
    <source>
        <dbReference type="ARBA" id="ARBA00058494"/>
    </source>
</evidence>
<keyword evidence="8 17" id="KW-0547">Nucleotide-binding</keyword>
<keyword evidence="11 17" id="KW-0521">NADP</keyword>
<evidence type="ECO:0000256" key="10">
    <source>
        <dbReference type="ARBA" id="ARBA00022840"/>
    </source>
</evidence>
<dbReference type="GO" id="GO:0008652">
    <property type="term" value="P:amino acid biosynthetic process"/>
    <property type="evidence" value="ECO:0007669"/>
    <property type="project" value="UniProtKB-KW"/>
</dbReference>
<evidence type="ECO:0000256" key="12">
    <source>
        <dbReference type="ARBA" id="ARBA00023002"/>
    </source>
</evidence>
<dbReference type="InterPro" id="IPR015590">
    <property type="entry name" value="Aldehyde_DH_dom"/>
</dbReference>
<feature type="transmembrane region" description="Helical" evidence="18">
    <location>
        <begin position="702"/>
        <end position="732"/>
    </location>
</feature>
<evidence type="ECO:0000256" key="13">
    <source>
        <dbReference type="ARBA" id="ARBA00023268"/>
    </source>
</evidence>
<dbReference type="PANTHER" id="PTHR11063:SF13">
    <property type="entry name" value="DELTA-1-PYRROLINE-5-CARBOXYLATE SYNTHASE 2"/>
    <property type="match status" value="1"/>
</dbReference>
<dbReference type="InterPro" id="IPR005715">
    <property type="entry name" value="Glu_5kinase/COase_Synthase"/>
</dbReference>
<comment type="catalytic activity">
    <reaction evidence="14 17">
        <text>L-glutamate 5-semialdehyde + phosphate + NADP(+) = L-glutamyl 5-phosphate + NADPH + H(+)</text>
        <dbReference type="Rhea" id="RHEA:19541"/>
        <dbReference type="ChEBI" id="CHEBI:15378"/>
        <dbReference type="ChEBI" id="CHEBI:43474"/>
        <dbReference type="ChEBI" id="CHEBI:57783"/>
        <dbReference type="ChEBI" id="CHEBI:58066"/>
        <dbReference type="ChEBI" id="CHEBI:58274"/>
        <dbReference type="ChEBI" id="CHEBI:58349"/>
        <dbReference type="EC" id="1.2.1.41"/>
    </reaction>
</comment>
<comment type="function">
    <text evidence="16">P5CS plays a key role in proline biosynthesis, leading to osmoregulation in plants. Involved in abiotic stress tolerance.</text>
</comment>
<evidence type="ECO:0000259" key="20">
    <source>
        <dbReference type="Pfam" id="PF00696"/>
    </source>
</evidence>
<dbReference type="Proteomes" id="UP000823388">
    <property type="component" value="Chromosome 5N"/>
</dbReference>
<keyword evidence="22" id="KW-1185">Reference proteome</keyword>
<keyword evidence="9 17" id="KW-0418">Kinase</keyword>
<dbReference type="InterPro" id="IPR001048">
    <property type="entry name" value="Asp/Glu/Uridylate_kinase"/>
</dbReference>
<dbReference type="PANTHER" id="PTHR11063">
    <property type="entry name" value="GLUTAMATE SEMIALDEHYDE DEHYDROGENASE"/>
    <property type="match status" value="1"/>
</dbReference>
<dbReference type="Pfam" id="PF00171">
    <property type="entry name" value="Aldedh"/>
    <property type="match status" value="1"/>
</dbReference>
<name>A0A8T0S2S7_PANVG</name>
<dbReference type="PROSITE" id="PS00902">
    <property type="entry name" value="GLUTAMATE_5_KINASE"/>
    <property type="match status" value="1"/>
</dbReference>
<keyword evidence="7 17" id="KW-0808">Transferase</keyword>
<dbReference type="Gene3D" id="3.40.309.10">
    <property type="entry name" value="Aldehyde Dehydrogenase, Chain A, domain 2"/>
    <property type="match status" value="1"/>
</dbReference>
<feature type="domain" description="Aldehyde dehydrogenase" evidence="19">
    <location>
        <begin position="301"/>
        <end position="566"/>
    </location>
</feature>
<evidence type="ECO:0000313" key="22">
    <source>
        <dbReference type="Proteomes" id="UP000823388"/>
    </source>
</evidence>
<dbReference type="InterPro" id="IPR036393">
    <property type="entry name" value="AceGlu_kinase-like_sf"/>
</dbReference>
<dbReference type="InterPro" id="IPR020593">
    <property type="entry name" value="G-glutamylP_reductase_CS"/>
</dbReference>
<dbReference type="Gene3D" id="3.40.605.10">
    <property type="entry name" value="Aldehyde Dehydrogenase, Chain A, domain 1"/>
    <property type="match status" value="1"/>
</dbReference>
<dbReference type="InterPro" id="IPR001057">
    <property type="entry name" value="Glu/AcGlu_kinase"/>
</dbReference>
<evidence type="ECO:0000256" key="6">
    <source>
        <dbReference type="ARBA" id="ARBA00022650"/>
    </source>
</evidence>
<evidence type="ECO:0000259" key="19">
    <source>
        <dbReference type="Pfam" id="PF00171"/>
    </source>
</evidence>
<evidence type="ECO:0000256" key="7">
    <source>
        <dbReference type="ARBA" id="ARBA00022679"/>
    </source>
</evidence>
<keyword evidence="18" id="KW-0812">Transmembrane</keyword>
<comment type="pathway">
    <text evidence="2 17">Amino-acid biosynthesis; L-proline biosynthesis; L-glutamate 5-semialdehyde from L-glutamate: step 1/2.</text>
</comment>
<dbReference type="CDD" id="cd07079">
    <property type="entry name" value="ALDH_F18-19_ProA-GPR"/>
    <property type="match status" value="1"/>
</dbReference>
<evidence type="ECO:0000256" key="9">
    <source>
        <dbReference type="ARBA" id="ARBA00022777"/>
    </source>
</evidence>
<comment type="pathway">
    <text evidence="1 17">Amino-acid biosynthesis; L-proline biosynthesis; L-glutamate 5-semialdehyde from L-glutamate: step 2/2.</text>
</comment>
<comment type="similarity">
    <text evidence="4 17">In the N-terminal section; belongs to the glutamate 5-kinase family.</text>
</comment>